<evidence type="ECO:0000256" key="1">
    <source>
        <dbReference type="SAM" id="MobiDB-lite"/>
    </source>
</evidence>
<protein>
    <submittedName>
        <fullName evidence="2">Uncharacterized protein</fullName>
    </submittedName>
</protein>
<evidence type="ECO:0000313" key="3">
    <source>
        <dbReference type="Proteomes" id="UP000645217"/>
    </source>
</evidence>
<proteinExistence type="predicted"/>
<reference evidence="2" key="1">
    <citation type="journal article" date="2014" name="Int. J. Syst. Evol. Microbiol.">
        <title>Complete genome sequence of Corynebacterium casei LMG S-19264T (=DSM 44701T), isolated from a smear-ripened cheese.</title>
        <authorList>
            <consortium name="US DOE Joint Genome Institute (JGI-PGF)"/>
            <person name="Walter F."/>
            <person name="Albersmeier A."/>
            <person name="Kalinowski J."/>
            <person name="Ruckert C."/>
        </authorList>
    </citation>
    <scope>NUCLEOTIDE SEQUENCE</scope>
    <source>
        <strain evidence="2">JCM 13064</strain>
    </source>
</reference>
<dbReference type="AlphaFoldDB" id="A0A917QZZ2"/>
<organism evidence="2 3">
    <name type="scientific">Sphaerisporangium melleum</name>
    <dbReference type="NCBI Taxonomy" id="321316"/>
    <lineage>
        <taxon>Bacteria</taxon>
        <taxon>Bacillati</taxon>
        <taxon>Actinomycetota</taxon>
        <taxon>Actinomycetes</taxon>
        <taxon>Streptosporangiales</taxon>
        <taxon>Streptosporangiaceae</taxon>
        <taxon>Sphaerisporangium</taxon>
    </lineage>
</organism>
<accession>A0A917QZZ2</accession>
<evidence type="ECO:0000313" key="2">
    <source>
        <dbReference type="EMBL" id="GGK80916.1"/>
    </source>
</evidence>
<keyword evidence="3" id="KW-1185">Reference proteome</keyword>
<dbReference type="Proteomes" id="UP000645217">
    <property type="component" value="Unassembled WGS sequence"/>
</dbReference>
<sequence>MAAGRVETGTDAVRGPPGLTLEGSRAPAPPERRLARAGRRVQLTSSGVGRVLGSGVGVGTPFFSALPFFHWFQVSCQ</sequence>
<feature type="region of interest" description="Disordered" evidence="1">
    <location>
        <begin position="1"/>
        <end position="31"/>
    </location>
</feature>
<dbReference type="EMBL" id="BMNT01000011">
    <property type="protein sequence ID" value="GGK80916.1"/>
    <property type="molecule type" value="Genomic_DNA"/>
</dbReference>
<reference evidence="2" key="2">
    <citation type="submission" date="2020-09" db="EMBL/GenBank/DDBJ databases">
        <authorList>
            <person name="Sun Q."/>
            <person name="Ohkuma M."/>
        </authorList>
    </citation>
    <scope>NUCLEOTIDE SEQUENCE</scope>
    <source>
        <strain evidence="2">JCM 13064</strain>
    </source>
</reference>
<gene>
    <name evidence="2" type="ORF">GCM10007964_24490</name>
</gene>
<name>A0A917QZZ2_9ACTN</name>
<comment type="caution">
    <text evidence="2">The sequence shown here is derived from an EMBL/GenBank/DDBJ whole genome shotgun (WGS) entry which is preliminary data.</text>
</comment>